<feature type="signal peptide" evidence="1">
    <location>
        <begin position="1"/>
        <end position="24"/>
    </location>
</feature>
<comment type="caution">
    <text evidence="2">The sequence shown here is derived from an EMBL/GenBank/DDBJ whole genome shotgun (WGS) entry which is preliminary data.</text>
</comment>
<name>A0AA39CP66_9EURO</name>
<keyword evidence="3" id="KW-1185">Reference proteome</keyword>
<keyword evidence="1" id="KW-0732">Signal</keyword>
<evidence type="ECO:0000313" key="3">
    <source>
        <dbReference type="Proteomes" id="UP001172673"/>
    </source>
</evidence>
<sequence>MTSKPSFWSLLALTIFCLSTLTECRVGSLERAVQGPNHHLKRDTSPLYRGWALAIATACPANTYRCGKASCCPEDSYCGTEQNTNSNICCPEAAGCGFQVALDSRCADTSWVLWETNKDPICCLPGQQGVQPNLADYYGKCVPAASSVPAASLATKIGSGATAFIPIPTSLCGKTAPPPTVSIMKRSAATVAAHLKV</sequence>
<dbReference type="AlphaFoldDB" id="A0AA39CP66"/>
<dbReference type="Proteomes" id="UP001172673">
    <property type="component" value="Unassembled WGS sequence"/>
</dbReference>
<gene>
    <name evidence="2" type="ORF">H2200_000438</name>
</gene>
<proteinExistence type="predicted"/>
<evidence type="ECO:0000313" key="2">
    <source>
        <dbReference type="EMBL" id="KAJ9616719.1"/>
    </source>
</evidence>
<accession>A0AA39CP66</accession>
<evidence type="ECO:0000256" key="1">
    <source>
        <dbReference type="SAM" id="SignalP"/>
    </source>
</evidence>
<organism evidence="2 3">
    <name type="scientific">Cladophialophora chaetospira</name>
    <dbReference type="NCBI Taxonomy" id="386627"/>
    <lineage>
        <taxon>Eukaryota</taxon>
        <taxon>Fungi</taxon>
        <taxon>Dikarya</taxon>
        <taxon>Ascomycota</taxon>
        <taxon>Pezizomycotina</taxon>
        <taxon>Eurotiomycetes</taxon>
        <taxon>Chaetothyriomycetidae</taxon>
        <taxon>Chaetothyriales</taxon>
        <taxon>Herpotrichiellaceae</taxon>
        <taxon>Cladophialophora</taxon>
    </lineage>
</organism>
<protein>
    <submittedName>
        <fullName evidence="2">Uncharacterized protein</fullName>
    </submittedName>
</protein>
<reference evidence="2" key="1">
    <citation type="submission" date="2022-10" db="EMBL/GenBank/DDBJ databases">
        <title>Culturing micro-colonial fungi from biological soil crusts in the Mojave desert and describing Neophaeococcomyces mojavensis, and introducing the new genera and species Taxawa tesnikishii.</title>
        <authorList>
            <person name="Kurbessoian T."/>
            <person name="Stajich J.E."/>
        </authorList>
    </citation>
    <scope>NUCLEOTIDE SEQUENCE</scope>
    <source>
        <strain evidence="2">TK_41</strain>
    </source>
</reference>
<feature type="chain" id="PRO_5041463723" evidence="1">
    <location>
        <begin position="25"/>
        <end position="197"/>
    </location>
</feature>
<dbReference type="EMBL" id="JAPDRK010000001">
    <property type="protein sequence ID" value="KAJ9616719.1"/>
    <property type="molecule type" value="Genomic_DNA"/>
</dbReference>